<evidence type="ECO:0000259" key="2">
    <source>
        <dbReference type="Pfam" id="PF06482"/>
    </source>
</evidence>
<protein>
    <recommendedName>
        <fullName evidence="6">Collagen alpha-1(XV) chain</fullName>
    </recommendedName>
</protein>
<dbReference type="InterPro" id="IPR016187">
    <property type="entry name" value="CTDL_fold"/>
</dbReference>
<evidence type="ECO:0000313" key="4">
    <source>
        <dbReference type="EnsemblMetazoa" id="G27866.6:cds"/>
    </source>
</evidence>
<feature type="domain" description="Collagen type XV/XVIII trimerization" evidence="3">
    <location>
        <begin position="13"/>
        <end position="55"/>
    </location>
</feature>
<name>A0A8W8LFS3_MAGGI</name>
<feature type="compositionally biased region" description="Low complexity" evidence="1">
    <location>
        <begin position="69"/>
        <end position="84"/>
    </location>
</feature>
<dbReference type="SUPFAM" id="SSF56436">
    <property type="entry name" value="C-type lectin-like"/>
    <property type="match status" value="1"/>
</dbReference>
<feature type="region of interest" description="Disordered" evidence="1">
    <location>
        <begin position="61"/>
        <end position="94"/>
    </location>
</feature>
<evidence type="ECO:0000313" key="5">
    <source>
        <dbReference type="Proteomes" id="UP000005408"/>
    </source>
</evidence>
<dbReference type="InterPro" id="IPR010515">
    <property type="entry name" value="Collagenase_NC10/endostatin"/>
</dbReference>
<sequence length="278" mass="30897">YSQGGNGNGKGLVTFKDFNNMLYAAKNLEVGTMTFTLKEEEIYVRVTDGFKQIQLSSNTIKLPSEKPTDSTTIATSPTSTSPVTTPKPVPLPGPDSVMQADQPRLYMYALNTPKNGKLRGLTGADYACYKEAYYSGMHGRTFRAFLASKTQNLYSIVSDRNIPIVNKNDTIIFSSFNDLLRTGGRFNRNVKIYTFDGEDVMSSPKWPEKMVWHGADSQGNKMNDKECSDWRSDSPNRVGYAGSLNGGKLVDMHEASCRKELIVLCIEVLPKSRNKPSK</sequence>
<accession>A0A8W8LFS3</accession>
<evidence type="ECO:0000256" key="1">
    <source>
        <dbReference type="SAM" id="MobiDB-lite"/>
    </source>
</evidence>
<dbReference type="InterPro" id="IPR045463">
    <property type="entry name" value="XV/XVIII_trimerization_dom"/>
</dbReference>
<dbReference type="Gene3D" id="3.40.1620.70">
    <property type="match status" value="1"/>
</dbReference>
<feature type="domain" description="Collagenase NC10/endostatin" evidence="2">
    <location>
        <begin position="106"/>
        <end position="267"/>
    </location>
</feature>
<reference evidence="4" key="1">
    <citation type="submission" date="2022-08" db="UniProtKB">
        <authorList>
            <consortium name="EnsemblMetazoa"/>
        </authorList>
    </citation>
    <scope>IDENTIFICATION</scope>
    <source>
        <strain evidence="4">05x7-T-G4-1.051#20</strain>
    </source>
</reference>
<organism evidence="4 5">
    <name type="scientific">Magallana gigas</name>
    <name type="common">Pacific oyster</name>
    <name type="synonym">Crassostrea gigas</name>
    <dbReference type="NCBI Taxonomy" id="29159"/>
    <lineage>
        <taxon>Eukaryota</taxon>
        <taxon>Metazoa</taxon>
        <taxon>Spiralia</taxon>
        <taxon>Lophotrochozoa</taxon>
        <taxon>Mollusca</taxon>
        <taxon>Bivalvia</taxon>
        <taxon>Autobranchia</taxon>
        <taxon>Pteriomorphia</taxon>
        <taxon>Ostreida</taxon>
        <taxon>Ostreoidea</taxon>
        <taxon>Ostreidae</taxon>
        <taxon>Magallana</taxon>
    </lineage>
</organism>
<dbReference type="Pfam" id="PF06482">
    <property type="entry name" value="Endostatin"/>
    <property type="match status" value="1"/>
</dbReference>
<evidence type="ECO:0000259" key="3">
    <source>
        <dbReference type="Pfam" id="PF20010"/>
    </source>
</evidence>
<dbReference type="AlphaFoldDB" id="A0A8W8LFS3"/>
<dbReference type="Proteomes" id="UP000005408">
    <property type="component" value="Unassembled WGS sequence"/>
</dbReference>
<proteinExistence type="predicted"/>
<dbReference type="InterPro" id="IPR016186">
    <property type="entry name" value="C-type_lectin-like/link_sf"/>
</dbReference>
<dbReference type="Pfam" id="PF20010">
    <property type="entry name" value="Collagen_trimer"/>
    <property type="match status" value="1"/>
</dbReference>
<keyword evidence="5" id="KW-1185">Reference proteome</keyword>
<evidence type="ECO:0008006" key="6">
    <source>
        <dbReference type="Google" id="ProtNLM"/>
    </source>
</evidence>
<dbReference type="Gene3D" id="3.10.100.10">
    <property type="entry name" value="Mannose-Binding Protein A, subunit A"/>
    <property type="match status" value="1"/>
</dbReference>
<dbReference type="EnsemblMetazoa" id="G27866.6">
    <property type="protein sequence ID" value="G27866.6:cds"/>
    <property type="gene ID" value="G27866"/>
</dbReference>